<comment type="activity regulation">
    <text evidence="12">Activated by a monovalent cation that binds near, but not in, the active site. The most likely occupant of the site in vivo is potassium. Ion binding induces a conformational change that may alter substrate affinity.</text>
</comment>
<comment type="subcellular location">
    <subcellularLocation>
        <location evidence="12">Cytoplasm</location>
    </subcellularLocation>
</comment>
<reference evidence="14 15" key="1">
    <citation type="submission" date="2019-07" db="EMBL/GenBank/DDBJ databases">
        <title>Genomic Encyclopedia of Type Strains, Phase I: the one thousand microbial genomes (KMG-I) project.</title>
        <authorList>
            <person name="Kyrpides N."/>
        </authorList>
    </citation>
    <scope>NUCLEOTIDE SEQUENCE [LARGE SCALE GENOMIC DNA]</scope>
    <source>
        <strain evidence="14 15">DSM 13558</strain>
    </source>
</reference>
<feature type="binding site" evidence="12">
    <location>
        <begin position="39"/>
        <end position="43"/>
    </location>
    <ligand>
        <name>substrate</name>
    </ligand>
</feature>
<feature type="binding site" evidence="12">
    <location>
        <position position="267"/>
    </location>
    <ligand>
        <name>ATP</name>
        <dbReference type="ChEBI" id="CHEBI:30616"/>
    </ligand>
</feature>
<keyword evidence="8 12" id="KW-0067">ATP-binding</keyword>
<comment type="caution">
    <text evidence="12">Lacks conserved residue(s) required for the propagation of feature annotation.</text>
</comment>
<evidence type="ECO:0000256" key="7">
    <source>
        <dbReference type="ARBA" id="ARBA00022777"/>
    </source>
</evidence>
<keyword evidence="7 12" id="KW-0418">Kinase</keyword>
<evidence type="ECO:0000256" key="1">
    <source>
        <dbReference type="ARBA" id="ARBA00005380"/>
    </source>
</evidence>
<dbReference type="Proteomes" id="UP000315343">
    <property type="component" value="Unassembled WGS sequence"/>
</dbReference>
<comment type="subunit">
    <text evidence="12">Homodimer.</text>
</comment>
<dbReference type="EMBL" id="VLKH01000007">
    <property type="protein sequence ID" value="TWH79043.1"/>
    <property type="molecule type" value="Genomic_DNA"/>
</dbReference>
<evidence type="ECO:0000256" key="3">
    <source>
        <dbReference type="ARBA" id="ARBA00016943"/>
    </source>
</evidence>
<protein>
    <recommendedName>
        <fullName evidence="3 12">Ribokinase</fullName>
        <shortName evidence="12">RK</shortName>
        <ecNumber evidence="2 12">2.7.1.15</ecNumber>
    </recommendedName>
</protein>
<dbReference type="GO" id="GO:0019303">
    <property type="term" value="P:D-ribose catabolic process"/>
    <property type="evidence" value="ECO:0007669"/>
    <property type="project" value="UniProtKB-UniRule"/>
</dbReference>
<feature type="binding site" evidence="12">
    <location>
        <begin position="11"/>
        <end position="13"/>
    </location>
    <ligand>
        <name>substrate</name>
    </ligand>
</feature>
<feature type="binding site" evidence="12">
    <location>
        <begin position="211"/>
        <end position="216"/>
    </location>
    <ligand>
        <name>ATP</name>
        <dbReference type="ChEBI" id="CHEBI:30616"/>
    </ligand>
</feature>
<comment type="similarity">
    <text evidence="1">Belongs to the carbohydrate kinase pfkB family.</text>
</comment>
<name>A0A562J7K5_9FIRM</name>
<keyword evidence="12" id="KW-0963">Cytoplasm</keyword>
<dbReference type="GO" id="GO:0005524">
    <property type="term" value="F:ATP binding"/>
    <property type="evidence" value="ECO:0007669"/>
    <property type="project" value="UniProtKB-UniRule"/>
</dbReference>
<evidence type="ECO:0000256" key="5">
    <source>
        <dbReference type="ARBA" id="ARBA00022723"/>
    </source>
</evidence>
<dbReference type="GO" id="GO:0004747">
    <property type="term" value="F:ribokinase activity"/>
    <property type="evidence" value="ECO:0007669"/>
    <property type="project" value="UniProtKB-UniRule"/>
</dbReference>
<keyword evidence="11 12" id="KW-0119">Carbohydrate metabolism</keyword>
<feature type="binding site" evidence="12">
    <location>
        <position position="273"/>
    </location>
    <ligand>
        <name>K(+)</name>
        <dbReference type="ChEBI" id="CHEBI:29103"/>
    </ligand>
</feature>
<evidence type="ECO:0000256" key="10">
    <source>
        <dbReference type="ARBA" id="ARBA00022958"/>
    </source>
</evidence>
<evidence type="ECO:0000256" key="4">
    <source>
        <dbReference type="ARBA" id="ARBA00022679"/>
    </source>
</evidence>
<dbReference type="PROSITE" id="PS00584">
    <property type="entry name" value="PFKB_KINASES_2"/>
    <property type="match status" value="1"/>
</dbReference>
<feature type="binding site" evidence="12">
    <location>
        <position position="139"/>
    </location>
    <ligand>
        <name>substrate</name>
    </ligand>
</feature>
<feature type="binding site" evidence="12">
    <location>
        <position position="243"/>
    </location>
    <ligand>
        <name>substrate</name>
    </ligand>
</feature>
<dbReference type="PRINTS" id="PR00990">
    <property type="entry name" value="RIBOKINASE"/>
</dbReference>
<evidence type="ECO:0000256" key="9">
    <source>
        <dbReference type="ARBA" id="ARBA00022842"/>
    </source>
</evidence>
<feature type="binding site" evidence="12">
    <location>
        <position position="239"/>
    </location>
    <ligand>
        <name>K(+)</name>
        <dbReference type="ChEBI" id="CHEBI:29103"/>
    </ligand>
</feature>
<evidence type="ECO:0000256" key="2">
    <source>
        <dbReference type="ARBA" id="ARBA00012035"/>
    </source>
</evidence>
<dbReference type="GO" id="GO:0046872">
    <property type="term" value="F:metal ion binding"/>
    <property type="evidence" value="ECO:0007669"/>
    <property type="project" value="UniProtKB-KW"/>
</dbReference>
<evidence type="ECO:0000256" key="8">
    <source>
        <dbReference type="ARBA" id="ARBA00022840"/>
    </source>
</evidence>
<dbReference type="InterPro" id="IPR011877">
    <property type="entry name" value="Ribokinase"/>
</dbReference>
<dbReference type="OrthoDB" id="9775849at2"/>
<dbReference type="CDD" id="cd01174">
    <property type="entry name" value="ribokinase"/>
    <property type="match status" value="1"/>
</dbReference>
<dbReference type="EC" id="2.7.1.15" evidence="2 12"/>
<dbReference type="Gene3D" id="3.40.1190.20">
    <property type="match status" value="1"/>
</dbReference>
<organism evidence="14 15">
    <name type="scientific">Sedimentibacter saalensis</name>
    <dbReference type="NCBI Taxonomy" id="130788"/>
    <lineage>
        <taxon>Bacteria</taxon>
        <taxon>Bacillati</taxon>
        <taxon>Bacillota</taxon>
        <taxon>Tissierellia</taxon>
        <taxon>Sedimentibacter</taxon>
    </lineage>
</organism>
<keyword evidence="4 12" id="KW-0808">Transferase</keyword>
<feature type="binding site" evidence="12">
    <location>
        <position position="237"/>
    </location>
    <ligand>
        <name>K(+)</name>
        <dbReference type="ChEBI" id="CHEBI:29103"/>
    </ligand>
</feature>
<feature type="binding site" evidence="12">
    <location>
        <begin position="242"/>
        <end position="243"/>
    </location>
    <ligand>
        <name>ATP</name>
        <dbReference type="ChEBI" id="CHEBI:30616"/>
    </ligand>
</feature>
<evidence type="ECO:0000256" key="6">
    <source>
        <dbReference type="ARBA" id="ARBA00022741"/>
    </source>
</evidence>
<gene>
    <name evidence="12" type="primary">rbsK</name>
    <name evidence="14" type="ORF">LY60_02571</name>
</gene>
<dbReference type="RefSeq" id="WP_145084291.1">
    <property type="nucleotide sequence ID" value="NZ_VLKH01000007.1"/>
</dbReference>
<dbReference type="InterPro" id="IPR002139">
    <property type="entry name" value="Ribo/fructo_kinase"/>
</dbReference>
<keyword evidence="15" id="KW-1185">Reference proteome</keyword>
<comment type="similarity">
    <text evidence="12">Belongs to the carbohydrate kinase PfkB family. Ribokinase subfamily.</text>
</comment>
<dbReference type="PANTHER" id="PTHR10584">
    <property type="entry name" value="SUGAR KINASE"/>
    <property type="match status" value="1"/>
</dbReference>
<evidence type="ECO:0000313" key="15">
    <source>
        <dbReference type="Proteomes" id="UP000315343"/>
    </source>
</evidence>
<keyword evidence="10 12" id="KW-0630">Potassium</keyword>
<dbReference type="SUPFAM" id="SSF53613">
    <property type="entry name" value="Ribokinase-like"/>
    <property type="match status" value="1"/>
</dbReference>
<dbReference type="InterPro" id="IPR011611">
    <property type="entry name" value="PfkB_dom"/>
</dbReference>
<comment type="function">
    <text evidence="12">Catalyzes the phosphorylation of ribose at O-5 in a reaction requiring ATP and magnesium. The resulting D-ribose-5-phosphate can then be used either for sythesis of nucleotides, histidine, and tryptophan, or as a component of the pentose phosphate pathway.</text>
</comment>
<dbReference type="InterPro" id="IPR029056">
    <property type="entry name" value="Ribokinase-like"/>
</dbReference>
<keyword evidence="5 12" id="KW-0479">Metal-binding</keyword>
<dbReference type="InterPro" id="IPR002173">
    <property type="entry name" value="Carboh/pur_kinase_PfkB_CS"/>
</dbReference>
<feature type="binding site" evidence="12">
    <location>
        <position position="276"/>
    </location>
    <ligand>
        <name>K(+)</name>
        <dbReference type="ChEBI" id="CHEBI:29103"/>
    </ligand>
</feature>
<dbReference type="GO" id="GO:0005829">
    <property type="term" value="C:cytosol"/>
    <property type="evidence" value="ECO:0007669"/>
    <property type="project" value="TreeGrafter"/>
</dbReference>
<comment type="pathway">
    <text evidence="12">Carbohydrate metabolism; D-ribose degradation; D-ribose 5-phosphate from beta-D-ribopyranose: step 2/2.</text>
</comment>
<evidence type="ECO:0000256" key="11">
    <source>
        <dbReference type="ARBA" id="ARBA00023277"/>
    </source>
</evidence>
<feature type="binding site" evidence="12">
    <location>
        <position position="278"/>
    </location>
    <ligand>
        <name>K(+)</name>
        <dbReference type="ChEBI" id="CHEBI:29103"/>
    </ligand>
</feature>
<comment type="caution">
    <text evidence="14">The sequence shown here is derived from an EMBL/GenBank/DDBJ whole genome shotgun (WGS) entry which is preliminary data.</text>
</comment>
<keyword evidence="6 12" id="KW-0547">Nucleotide-binding</keyword>
<feature type="domain" description="Carbohydrate kinase PfkB" evidence="13">
    <location>
        <begin position="3"/>
        <end position="285"/>
    </location>
</feature>
<proteinExistence type="inferred from homology"/>
<dbReference type="HAMAP" id="MF_01987">
    <property type="entry name" value="Ribokinase"/>
    <property type="match status" value="1"/>
</dbReference>
<feature type="active site" description="Proton acceptor" evidence="12">
    <location>
        <position position="243"/>
    </location>
</feature>
<evidence type="ECO:0000313" key="14">
    <source>
        <dbReference type="EMBL" id="TWH79043.1"/>
    </source>
</evidence>
<dbReference type="PANTHER" id="PTHR10584:SF166">
    <property type="entry name" value="RIBOKINASE"/>
    <property type="match status" value="1"/>
</dbReference>
<feature type="binding site" evidence="12">
    <location>
        <position position="183"/>
    </location>
    <ligand>
        <name>ATP</name>
        <dbReference type="ChEBI" id="CHEBI:30616"/>
    </ligand>
</feature>
<accession>A0A562J7K5</accession>
<comment type="cofactor">
    <cofactor evidence="12">
        <name>Mg(2+)</name>
        <dbReference type="ChEBI" id="CHEBI:18420"/>
    </cofactor>
    <text evidence="12">Requires a divalent cation, most likely magnesium in vivo, as an electrophilic catalyst to aid phosphoryl group transfer. It is the chelate of the metal and the nucleotide that is the actual substrate.</text>
</comment>
<evidence type="ECO:0000259" key="13">
    <source>
        <dbReference type="Pfam" id="PF00294"/>
    </source>
</evidence>
<sequence>MGKTVVVGSINVDLVFTSEIRPKAGETVMGSTFSTIPGGKGANQAVAASKLGASSCMVGCIGNDQNGEFSINNLNLMNVDTSCIKKTDNAPTGVANIVVAEHDNSIIVIAGANYEITKEDIDKCKDVILSADIVLLQLEIPLDVVEYTADMCRKNNVRVLLNPAPAVELPKTLIENATYITPNEHELNIILGKQNNVDETIKMYPNKIIVTMGSRGVKYFDGSEMKIVPSYNVEVVDTTGAGDTFCGGLAAALVRGDNLEDAIMFANKAAAISITKLGAQSGMPTLEEFNNFKFK</sequence>
<dbReference type="AlphaFoldDB" id="A0A562J7K5"/>
<evidence type="ECO:0000256" key="12">
    <source>
        <dbReference type="HAMAP-Rule" id="MF_01987"/>
    </source>
</evidence>
<dbReference type="UniPathway" id="UPA00916">
    <property type="reaction ID" value="UER00889"/>
</dbReference>
<keyword evidence="9 12" id="KW-0460">Magnesium</keyword>
<dbReference type="NCBIfam" id="TIGR02152">
    <property type="entry name" value="D_ribokin_bact"/>
    <property type="match status" value="1"/>
</dbReference>
<dbReference type="Pfam" id="PF00294">
    <property type="entry name" value="PfkB"/>
    <property type="match status" value="1"/>
</dbReference>
<comment type="catalytic activity">
    <reaction evidence="12">
        <text>D-ribose + ATP = D-ribose 5-phosphate + ADP + H(+)</text>
        <dbReference type="Rhea" id="RHEA:13697"/>
        <dbReference type="ChEBI" id="CHEBI:15378"/>
        <dbReference type="ChEBI" id="CHEBI:30616"/>
        <dbReference type="ChEBI" id="CHEBI:47013"/>
        <dbReference type="ChEBI" id="CHEBI:78346"/>
        <dbReference type="ChEBI" id="CHEBI:456216"/>
        <dbReference type="EC" id="2.7.1.15"/>
    </reaction>
</comment>